<sequence length="228" mass="25056">QVVWAAVITGAAVWASPADDLRPEHRSEPYIDLADLPVASNNMFIWNNPDGSYRFGMQGNDQWRVESRDPDGTVKGRYFYRTPEGREVDVSYDSGRQGYRARGQAIPGGAAPLQQEDITQEDDQVEQQILLKLAQQPQQPQLQEDEKIASPYGALLLSDVEETFPSGDGITTYSDTENMAIITDVQLQHLQEAPEAVFPVILIPGTSDVLSGPPHVNDNPVLPAAISV</sequence>
<evidence type="ECO:0000256" key="1">
    <source>
        <dbReference type="PROSITE-ProRule" id="PRU00497"/>
    </source>
</evidence>
<comment type="caution">
    <text evidence="2">The sequence shown here is derived from an EMBL/GenBank/DDBJ whole genome shotgun (WGS) entry which is preliminary data.</text>
</comment>
<name>A0A8J5JQP6_HOMAM</name>
<dbReference type="InterPro" id="IPR050468">
    <property type="entry name" value="Cuticle_Struct_Prot"/>
</dbReference>
<evidence type="ECO:0000313" key="3">
    <source>
        <dbReference type="Proteomes" id="UP000747542"/>
    </source>
</evidence>
<dbReference type="GO" id="GO:0008010">
    <property type="term" value="F:structural constituent of chitin-based larval cuticle"/>
    <property type="evidence" value="ECO:0007669"/>
    <property type="project" value="TreeGrafter"/>
</dbReference>
<evidence type="ECO:0000313" key="2">
    <source>
        <dbReference type="EMBL" id="KAG7160586.1"/>
    </source>
</evidence>
<proteinExistence type="predicted"/>
<protein>
    <submittedName>
        <fullName evidence="2">Putative Insect cuticle protein domain-containing protein 12</fullName>
    </submittedName>
</protein>
<keyword evidence="1" id="KW-0193">Cuticle</keyword>
<dbReference type="AlphaFoldDB" id="A0A8J5JQP6"/>
<gene>
    <name evidence="2" type="ORF">Hamer_G001876</name>
</gene>
<keyword evidence="3" id="KW-1185">Reference proteome</keyword>
<organism evidence="2 3">
    <name type="scientific">Homarus americanus</name>
    <name type="common">American lobster</name>
    <dbReference type="NCBI Taxonomy" id="6706"/>
    <lineage>
        <taxon>Eukaryota</taxon>
        <taxon>Metazoa</taxon>
        <taxon>Ecdysozoa</taxon>
        <taxon>Arthropoda</taxon>
        <taxon>Crustacea</taxon>
        <taxon>Multicrustacea</taxon>
        <taxon>Malacostraca</taxon>
        <taxon>Eumalacostraca</taxon>
        <taxon>Eucarida</taxon>
        <taxon>Decapoda</taxon>
        <taxon>Pleocyemata</taxon>
        <taxon>Astacidea</taxon>
        <taxon>Nephropoidea</taxon>
        <taxon>Nephropidae</taxon>
        <taxon>Homarus</taxon>
    </lineage>
</organism>
<dbReference type="GO" id="GO:0062129">
    <property type="term" value="C:chitin-based extracellular matrix"/>
    <property type="evidence" value="ECO:0007669"/>
    <property type="project" value="TreeGrafter"/>
</dbReference>
<dbReference type="EMBL" id="JAHLQT010031306">
    <property type="protein sequence ID" value="KAG7160586.1"/>
    <property type="molecule type" value="Genomic_DNA"/>
</dbReference>
<dbReference type="Pfam" id="PF00379">
    <property type="entry name" value="Chitin_bind_4"/>
    <property type="match status" value="1"/>
</dbReference>
<dbReference type="PROSITE" id="PS51155">
    <property type="entry name" value="CHIT_BIND_RR_2"/>
    <property type="match status" value="1"/>
</dbReference>
<reference evidence="2" key="1">
    <citation type="journal article" date="2021" name="Sci. Adv.">
        <title>The American lobster genome reveals insights on longevity, neural, and immune adaptations.</title>
        <authorList>
            <person name="Polinski J.M."/>
            <person name="Zimin A.V."/>
            <person name="Clark K.F."/>
            <person name="Kohn A.B."/>
            <person name="Sadowski N."/>
            <person name="Timp W."/>
            <person name="Ptitsyn A."/>
            <person name="Khanna P."/>
            <person name="Romanova D.Y."/>
            <person name="Williams P."/>
            <person name="Greenwood S.J."/>
            <person name="Moroz L.L."/>
            <person name="Walt D.R."/>
            <person name="Bodnar A.G."/>
        </authorList>
    </citation>
    <scope>NUCLEOTIDE SEQUENCE</scope>
    <source>
        <strain evidence="2">GMGI-L3</strain>
    </source>
</reference>
<feature type="non-terminal residue" evidence="2">
    <location>
        <position position="1"/>
    </location>
</feature>
<dbReference type="InterPro" id="IPR000618">
    <property type="entry name" value="Insect_cuticle"/>
</dbReference>
<accession>A0A8J5JQP6</accession>
<dbReference type="PANTHER" id="PTHR10380">
    <property type="entry name" value="CUTICLE PROTEIN"/>
    <property type="match status" value="1"/>
</dbReference>
<dbReference type="Proteomes" id="UP000747542">
    <property type="component" value="Unassembled WGS sequence"/>
</dbReference>